<accession>A0AA39LE03</accession>
<name>A0AA39LE03_9BILA</name>
<protein>
    <recommendedName>
        <fullName evidence="10">RNA helicase</fullName>
    </recommendedName>
</protein>
<evidence type="ECO:0000259" key="7">
    <source>
        <dbReference type="PROSITE" id="PS51194"/>
    </source>
</evidence>
<keyword evidence="4" id="KW-0067">ATP-binding</keyword>
<dbReference type="InterPro" id="IPR011545">
    <property type="entry name" value="DEAD/DEAH_box_helicase_dom"/>
</dbReference>
<dbReference type="SMART" id="SM00487">
    <property type="entry name" value="DEXDc"/>
    <property type="match status" value="1"/>
</dbReference>
<dbReference type="SUPFAM" id="SSF52540">
    <property type="entry name" value="P-loop containing nucleoside triphosphate hydrolases"/>
    <property type="match status" value="1"/>
</dbReference>
<comment type="caution">
    <text evidence="8">The sequence shown here is derived from an EMBL/GenBank/DDBJ whole genome shotgun (WGS) entry which is preliminary data.</text>
</comment>
<dbReference type="CDD" id="cd18787">
    <property type="entry name" value="SF2_C_DEAD"/>
    <property type="match status" value="1"/>
</dbReference>
<dbReference type="InterPro" id="IPR050079">
    <property type="entry name" value="DEAD_box_RNA_helicase"/>
</dbReference>
<keyword evidence="1" id="KW-0547">Nucleotide-binding</keyword>
<keyword evidence="3" id="KW-0347">Helicase</keyword>
<dbReference type="Gene3D" id="3.40.50.300">
    <property type="entry name" value="P-loop containing nucleotide triphosphate hydrolases"/>
    <property type="match status" value="2"/>
</dbReference>
<dbReference type="InterPro" id="IPR027417">
    <property type="entry name" value="P-loop_NTPase"/>
</dbReference>
<evidence type="ECO:0000256" key="3">
    <source>
        <dbReference type="ARBA" id="ARBA00022806"/>
    </source>
</evidence>
<reference evidence="8" key="1">
    <citation type="submission" date="2023-06" db="EMBL/GenBank/DDBJ databases">
        <title>Genomic analysis of the entomopathogenic nematode Steinernema hermaphroditum.</title>
        <authorList>
            <person name="Schwarz E.M."/>
            <person name="Heppert J.K."/>
            <person name="Baniya A."/>
            <person name="Schwartz H.T."/>
            <person name="Tan C.-H."/>
            <person name="Antoshechkin I."/>
            <person name="Sternberg P.W."/>
            <person name="Goodrich-Blair H."/>
            <person name="Dillman A.R."/>
        </authorList>
    </citation>
    <scope>NUCLEOTIDE SEQUENCE</scope>
    <source>
        <strain evidence="8">PS9179</strain>
        <tissue evidence="8">Whole animal</tissue>
    </source>
</reference>
<sequence>MELKQKYFSDSSDMESERSISSDEDDYQARGRQTSAENPNMQGMMCEDEEEKPARFSVRRVEDAVMSSLAARPGPNFERLTNVSRIEITGGDGEQGFIHNISDYSFAPTIVRNFKELGCEELTAVQKATWFLMLHKREHHIMTRAQTGCGKTFAFLVPLLQRVNELKNDYRKSRQFRAKNAPLALIFAPTQQLVKQIYQYARRLACGASMKIASSTERCSLKGGCDIFVTTGGAIDLATSTTERKYPTLLLNHVAFTVIDEADRFSHDPQEDDINAALKNIQSMKPNSKLYVFSATLSDEFVGFMGNDYFHVFDKSPIPDTIDHKTFILHPREGNTAIVELLRHIRKEHQGTMPRVLIFTNRIAICNILAFFLTSFGFHAFPFTSQSPPKSRAELAQRFTSGDIRILICTDMICAGIDWDVDVVINYHLPPRNHFARFFHRIGRTGRAGKQGTIYSFFYTHHGILDQIDADEFVRYLDFFRFHVPKYLREYNAEVDYGTDEASPADSADDNDYPCVGYAPASDGENGTVAVHC</sequence>
<dbReference type="GO" id="GO:0005524">
    <property type="term" value="F:ATP binding"/>
    <property type="evidence" value="ECO:0007669"/>
    <property type="project" value="UniProtKB-KW"/>
</dbReference>
<feature type="domain" description="Helicase C-terminal" evidence="7">
    <location>
        <begin position="337"/>
        <end position="503"/>
    </location>
</feature>
<evidence type="ECO:0000313" key="9">
    <source>
        <dbReference type="Proteomes" id="UP001175271"/>
    </source>
</evidence>
<dbReference type="GO" id="GO:0016787">
    <property type="term" value="F:hydrolase activity"/>
    <property type="evidence" value="ECO:0007669"/>
    <property type="project" value="UniProtKB-KW"/>
</dbReference>
<dbReference type="PANTHER" id="PTHR47959:SF1">
    <property type="entry name" value="ATP-DEPENDENT RNA HELICASE DBPA"/>
    <property type="match status" value="1"/>
</dbReference>
<dbReference type="Pfam" id="PF00270">
    <property type="entry name" value="DEAD"/>
    <property type="match status" value="1"/>
</dbReference>
<dbReference type="GO" id="GO:0003676">
    <property type="term" value="F:nucleic acid binding"/>
    <property type="evidence" value="ECO:0007669"/>
    <property type="project" value="InterPro"/>
</dbReference>
<dbReference type="GO" id="GO:0005829">
    <property type="term" value="C:cytosol"/>
    <property type="evidence" value="ECO:0007669"/>
    <property type="project" value="TreeGrafter"/>
</dbReference>
<feature type="domain" description="Helicase ATP-binding" evidence="6">
    <location>
        <begin position="132"/>
        <end position="315"/>
    </location>
</feature>
<dbReference type="PROSITE" id="PS51194">
    <property type="entry name" value="HELICASE_CTER"/>
    <property type="match status" value="1"/>
</dbReference>
<dbReference type="InterPro" id="IPR014001">
    <property type="entry name" value="Helicase_ATP-bd"/>
</dbReference>
<organism evidence="8 9">
    <name type="scientific">Steinernema hermaphroditum</name>
    <dbReference type="NCBI Taxonomy" id="289476"/>
    <lineage>
        <taxon>Eukaryota</taxon>
        <taxon>Metazoa</taxon>
        <taxon>Ecdysozoa</taxon>
        <taxon>Nematoda</taxon>
        <taxon>Chromadorea</taxon>
        <taxon>Rhabditida</taxon>
        <taxon>Tylenchina</taxon>
        <taxon>Panagrolaimomorpha</taxon>
        <taxon>Strongyloidoidea</taxon>
        <taxon>Steinernematidae</taxon>
        <taxon>Steinernema</taxon>
    </lineage>
</organism>
<feature type="compositionally biased region" description="Polar residues" evidence="5">
    <location>
        <begin position="31"/>
        <end position="41"/>
    </location>
</feature>
<evidence type="ECO:0000256" key="1">
    <source>
        <dbReference type="ARBA" id="ARBA00022741"/>
    </source>
</evidence>
<evidence type="ECO:0000256" key="4">
    <source>
        <dbReference type="ARBA" id="ARBA00022840"/>
    </source>
</evidence>
<dbReference type="GO" id="GO:0003724">
    <property type="term" value="F:RNA helicase activity"/>
    <property type="evidence" value="ECO:0007669"/>
    <property type="project" value="TreeGrafter"/>
</dbReference>
<dbReference type="InterPro" id="IPR001650">
    <property type="entry name" value="Helicase_C-like"/>
</dbReference>
<evidence type="ECO:0008006" key="10">
    <source>
        <dbReference type="Google" id="ProtNLM"/>
    </source>
</evidence>
<gene>
    <name evidence="8" type="ORF">QR680_000389</name>
</gene>
<dbReference type="EMBL" id="JAUCMV010000005">
    <property type="protein sequence ID" value="KAK0393752.1"/>
    <property type="molecule type" value="Genomic_DNA"/>
</dbReference>
<proteinExistence type="predicted"/>
<evidence type="ECO:0000256" key="2">
    <source>
        <dbReference type="ARBA" id="ARBA00022801"/>
    </source>
</evidence>
<keyword evidence="9" id="KW-1185">Reference proteome</keyword>
<dbReference type="Pfam" id="PF00271">
    <property type="entry name" value="Helicase_C"/>
    <property type="match status" value="1"/>
</dbReference>
<dbReference type="PROSITE" id="PS51192">
    <property type="entry name" value="HELICASE_ATP_BIND_1"/>
    <property type="match status" value="1"/>
</dbReference>
<feature type="region of interest" description="Disordered" evidence="5">
    <location>
        <begin position="1"/>
        <end position="43"/>
    </location>
</feature>
<keyword evidence="2" id="KW-0378">Hydrolase</keyword>
<evidence type="ECO:0000256" key="5">
    <source>
        <dbReference type="SAM" id="MobiDB-lite"/>
    </source>
</evidence>
<dbReference type="SMART" id="SM00490">
    <property type="entry name" value="HELICc"/>
    <property type="match status" value="1"/>
</dbReference>
<evidence type="ECO:0000259" key="6">
    <source>
        <dbReference type="PROSITE" id="PS51192"/>
    </source>
</evidence>
<evidence type="ECO:0000313" key="8">
    <source>
        <dbReference type="EMBL" id="KAK0393752.1"/>
    </source>
</evidence>
<dbReference type="PANTHER" id="PTHR47959">
    <property type="entry name" value="ATP-DEPENDENT RNA HELICASE RHLE-RELATED"/>
    <property type="match status" value="1"/>
</dbReference>
<dbReference type="AlphaFoldDB" id="A0AA39LE03"/>
<dbReference type="Proteomes" id="UP001175271">
    <property type="component" value="Unassembled WGS sequence"/>
</dbReference>